<evidence type="ECO:0000259" key="2">
    <source>
        <dbReference type="Pfam" id="PF01551"/>
    </source>
</evidence>
<protein>
    <submittedName>
        <fullName evidence="3">Peptidoglycan DD-metalloendopeptidase family protein</fullName>
    </submittedName>
</protein>
<feature type="domain" description="M23ase beta-sheet core" evidence="2">
    <location>
        <begin position="275"/>
        <end position="315"/>
    </location>
</feature>
<dbReference type="Pfam" id="PF01551">
    <property type="entry name" value="Peptidase_M23"/>
    <property type="match status" value="1"/>
</dbReference>
<proteinExistence type="predicted"/>
<feature type="coiled-coil region" evidence="1">
    <location>
        <begin position="185"/>
        <end position="254"/>
    </location>
</feature>
<evidence type="ECO:0000256" key="1">
    <source>
        <dbReference type="SAM" id="Coils"/>
    </source>
</evidence>
<dbReference type="InterPro" id="IPR016047">
    <property type="entry name" value="M23ase_b-sheet_dom"/>
</dbReference>
<reference evidence="3 4" key="1">
    <citation type="journal article" date="2020" name="Biotechnol. Biofuels">
        <title>New insights from the biogas microbiome by comprehensive genome-resolved metagenomics of nearly 1600 species originating from multiple anaerobic digesters.</title>
        <authorList>
            <person name="Campanaro S."/>
            <person name="Treu L."/>
            <person name="Rodriguez-R L.M."/>
            <person name="Kovalovszki A."/>
            <person name="Ziels R.M."/>
            <person name="Maus I."/>
            <person name="Zhu X."/>
            <person name="Kougias P.G."/>
            <person name="Basile A."/>
            <person name="Luo G."/>
            <person name="Schluter A."/>
            <person name="Konstantinidis K.T."/>
            <person name="Angelidaki I."/>
        </authorList>
    </citation>
    <scope>NUCLEOTIDE SEQUENCE [LARGE SCALE GENOMIC DNA]</scope>
    <source>
        <strain evidence="3">AS06rmzACSIP_421</strain>
    </source>
</reference>
<dbReference type="CDD" id="cd12797">
    <property type="entry name" value="M23_peptidase"/>
    <property type="match status" value="1"/>
</dbReference>
<sequence length="441" mass="50020">MKRYISILTILFIFTFGFFLKVSNVYAVETCPESMPAQERYICLQKELNKLESSQGSLQKKLKNEDYQQLSLSEKLKYITTEIAQTENVINTLGIEVLAQDIEIKILADEIEIKENDISLLNQEINILEQTVNERVTQSYKFSHVSPFEYLFDVKNLDSILRKVKYLIETRINDKNSLNQYSVKMDSLEDEELILASKKAELQKKRNELEEEKERLVEEKAYLDQQQIEKNNLLAESKRREEAYRKELAETTAMISEMDEKISDLVIALFNSGGLGNGTSVSAGSIIGYQGHTGCSFGSHLHFEIRNKNNTKQDPSLYLNGGTYWSYVSSKVYLSPLDGARITQVYKTSSHRAWDMVSTTRGIQDGSTYNVPTGICTAVDNYIKSSGRSWAYLTGEGAPIKAVAGGKVYYGLYATNLAAYPSKYALVVHNDGNKSFYLHLK</sequence>
<name>A0A847ETQ8_9BACT</name>
<gene>
    <name evidence="3" type="ORF">GX618_00245</name>
</gene>
<dbReference type="Gene3D" id="2.70.70.10">
    <property type="entry name" value="Glucose Permease (Domain IIA)"/>
    <property type="match status" value="1"/>
</dbReference>
<dbReference type="Proteomes" id="UP000554004">
    <property type="component" value="Unassembled WGS sequence"/>
</dbReference>
<dbReference type="InterPro" id="IPR011055">
    <property type="entry name" value="Dup_hybrid_motif"/>
</dbReference>
<evidence type="ECO:0000313" key="3">
    <source>
        <dbReference type="EMBL" id="NLE30694.1"/>
    </source>
</evidence>
<dbReference type="AlphaFoldDB" id="A0A847ETQ8"/>
<organism evidence="3 4">
    <name type="scientific">Candidatus Dojkabacteria bacterium</name>
    <dbReference type="NCBI Taxonomy" id="2099670"/>
    <lineage>
        <taxon>Bacteria</taxon>
        <taxon>Candidatus Dojkabacteria</taxon>
    </lineage>
</organism>
<accession>A0A847ETQ8</accession>
<dbReference type="SUPFAM" id="SSF51261">
    <property type="entry name" value="Duplicated hybrid motif"/>
    <property type="match status" value="1"/>
</dbReference>
<feature type="coiled-coil region" evidence="1">
    <location>
        <begin position="104"/>
        <end position="131"/>
    </location>
</feature>
<dbReference type="EMBL" id="JAAZAL010000012">
    <property type="protein sequence ID" value="NLE30694.1"/>
    <property type="molecule type" value="Genomic_DNA"/>
</dbReference>
<dbReference type="Gene3D" id="6.10.250.3150">
    <property type="match status" value="1"/>
</dbReference>
<keyword evidence="1" id="KW-0175">Coiled coil</keyword>
<comment type="caution">
    <text evidence="3">The sequence shown here is derived from an EMBL/GenBank/DDBJ whole genome shotgun (WGS) entry which is preliminary data.</text>
</comment>
<evidence type="ECO:0000313" key="4">
    <source>
        <dbReference type="Proteomes" id="UP000554004"/>
    </source>
</evidence>